<keyword evidence="5" id="KW-0539">Nucleus</keyword>
<keyword evidence="2" id="KW-0805">Transcription regulation</keyword>
<dbReference type="EMBL" id="JBDFQZ010000003">
    <property type="protein sequence ID" value="KAK9741717.1"/>
    <property type="molecule type" value="Genomic_DNA"/>
</dbReference>
<organism evidence="8 9">
    <name type="scientific">Saponaria officinalis</name>
    <name type="common">Common soapwort</name>
    <name type="synonym">Lychnis saponaria</name>
    <dbReference type="NCBI Taxonomy" id="3572"/>
    <lineage>
        <taxon>Eukaryota</taxon>
        <taxon>Viridiplantae</taxon>
        <taxon>Streptophyta</taxon>
        <taxon>Embryophyta</taxon>
        <taxon>Tracheophyta</taxon>
        <taxon>Spermatophyta</taxon>
        <taxon>Magnoliopsida</taxon>
        <taxon>eudicotyledons</taxon>
        <taxon>Gunneridae</taxon>
        <taxon>Pentapetalae</taxon>
        <taxon>Caryophyllales</taxon>
        <taxon>Caryophyllaceae</taxon>
        <taxon>Caryophylleae</taxon>
        <taxon>Saponaria</taxon>
    </lineage>
</organism>
<dbReference type="InterPro" id="IPR044810">
    <property type="entry name" value="WRKY_plant"/>
</dbReference>
<evidence type="ECO:0000256" key="5">
    <source>
        <dbReference type="ARBA" id="ARBA00023242"/>
    </source>
</evidence>
<evidence type="ECO:0000256" key="3">
    <source>
        <dbReference type="ARBA" id="ARBA00023125"/>
    </source>
</evidence>
<dbReference type="GO" id="GO:0003700">
    <property type="term" value="F:DNA-binding transcription factor activity"/>
    <property type="evidence" value="ECO:0007669"/>
    <property type="project" value="InterPro"/>
</dbReference>
<dbReference type="InterPro" id="IPR003657">
    <property type="entry name" value="WRKY_dom"/>
</dbReference>
<comment type="caution">
    <text evidence="8">The sequence shown here is derived from an EMBL/GenBank/DDBJ whole genome shotgun (WGS) entry which is preliminary data.</text>
</comment>
<evidence type="ECO:0000256" key="2">
    <source>
        <dbReference type="ARBA" id="ARBA00023015"/>
    </source>
</evidence>
<dbReference type="AlphaFoldDB" id="A0AAW1MA67"/>
<dbReference type="SMART" id="SM00774">
    <property type="entry name" value="WRKY"/>
    <property type="match status" value="1"/>
</dbReference>
<sequence>MNAFFNAFVCMSMAINPHTPTFFVPFGLQQFISRNMNGPRTNIGPMITTTTNTSVESSGSDQFVECSEFEGSEFFSFEQWANEQESVGFEQNVQGYGFSGNESYDVGGNSQNQNEGENNRENIDGRERRERVAFRMISETDVVDDGYKWRKYGKKMVKNNPNPRNYYKCSADGCPVKKRVERDRDDKRYVITTYEGNHNHPSTR</sequence>
<dbReference type="PANTHER" id="PTHR31221:SF112">
    <property type="entry name" value="WRKY TRANSCRIPTION FACTOR 50-RELATED"/>
    <property type="match status" value="1"/>
</dbReference>
<keyword evidence="3" id="KW-0238">DNA-binding</keyword>
<evidence type="ECO:0000259" key="7">
    <source>
        <dbReference type="PROSITE" id="PS50811"/>
    </source>
</evidence>
<dbReference type="PROSITE" id="PS50811">
    <property type="entry name" value="WRKY"/>
    <property type="match status" value="1"/>
</dbReference>
<evidence type="ECO:0000256" key="6">
    <source>
        <dbReference type="SAM" id="MobiDB-lite"/>
    </source>
</evidence>
<reference evidence="8" key="1">
    <citation type="submission" date="2024-03" db="EMBL/GenBank/DDBJ databases">
        <title>WGS assembly of Saponaria officinalis var. Norfolk2.</title>
        <authorList>
            <person name="Jenkins J."/>
            <person name="Shu S."/>
            <person name="Grimwood J."/>
            <person name="Barry K."/>
            <person name="Goodstein D."/>
            <person name="Schmutz J."/>
            <person name="Leebens-Mack J."/>
            <person name="Osbourn A."/>
        </authorList>
    </citation>
    <scope>NUCLEOTIDE SEQUENCE [LARGE SCALE GENOMIC DNA]</scope>
    <source>
        <strain evidence="8">JIC</strain>
    </source>
</reference>
<feature type="compositionally biased region" description="Low complexity" evidence="6">
    <location>
        <begin position="107"/>
        <end position="116"/>
    </location>
</feature>
<dbReference type="Proteomes" id="UP001443914">
    <property type="component" value="Unassembled WGS sequence"/>
</dbReference>
<dbReference type="GO" id="GO:0005634">
    <property type="term" value="C:nucleus"/>
    <property type="evidence" value="ECO:0007669"/>
    <property type="project" value="UniProtKB-SubCell"/>
</dbReference>
<protein>
    <recommendedName>
        <fullName evidence="7">WRKY domain-containing protein</fullName>
    </recommendedName>
</protein>
<evidence type="ECO:0000313" key="8">
    <source>
        <dbReference type="EMBL" id="KAK9741717.1"/>
    </source>
</evidence>
<name>A0AAW1MA67_SAPOF</name>
<evidence type="ECO:0000256" key="1">
    <source>
        <dbReference type="ARBA" id="ARBA00004123"/>
    </source>
</evidence>
<proteinExistence type="predicted"/>
<dbReference type="FunFam" id="2.20.25.80:FF:000003">
    <property type="entry name" value="WRKY transcription factor 57"/>
    <property type="match status" value="1"/>
</dbReference>
<feature type="domain" description="WRKY" evidence="7">
    <location>
        <begin position="138"/>
        <end position="203"/>
    </location>
</feature>
<evidence type="ECO:0000313" key="9">
    <source>
        <dbReference type="Proteomes" id="UP001443914"/>
    </source>
</evidence>
<gene>
    <name evidence="8" type="ORF">RND81_03G123400</name>
</gene>
<evidence type="ECO:0000256" key="4">
    <source>
        <dbReference type="ARBA" id="ARBA00023163"/>
    </source>
</evidence>
<dbReference type="Pfam" id="PF03106">
    <property type="entry name" value="WRKY"/>
    <property type="match status" value="1"/>
</dbReference>
<feature type="region of interest" description="Disordered" evidence="6">
    <location>
        <begin position="100"/>
        <end position="126"/>
    </location>
</feature>
<dbReference type="Gene3D" id="2.20.25.80">
    <property type="entry name" value="WRKY domain"/>
    <property type="match status" value="1"/>
</dbReference>
<accession>A0AAW1MA67</accession>
<keyword evidence="4" id="KW-0804">Transcription</keyword>
<keyword evidence="9" id="KW-1185">Reference proteome</keyword>
<dbReference type="InterPro" id="IPR036576">
    <property type="entry name" value="WRKY_dom_sf"/>
</dbReference>
<comment type="subcellular location">
    <subcellularLocation>
        <location evidence="1">Nucleus</location>
    </subcellularLocation>
</comment>
<dbReference type="SUPFAM" id="SSF118290">
    <property type="entry name" value="WRKY DNA-binding domain"/>
    <property type="match status" value="1"/>
</dbReference>
<dbReference type="GO" id="GO:0043565">
    <property type="term" value="F:sequence-specific DNA binding"/>
    <property type="evidence" value="ECO:0007669"/>
    <property type="project" value="InterPro"/>
</dbReference>
<dbReference type="PANTHER" id="PTHR31221">
    <property type="entry name" value="WRKY TRANSCRIPTION FACTOR PROTEIN 1-RELATED"/>
    <property type="match status" value="1"/>
</dbReference>
<feature type="compositionally biased region" description="Basic and acidic residues" evidence="6">
    <location>
        <begin position="117"/>
        <end position="126"/>
    </location>
</feature>